<dbReference type="Gene3D" id="2.40.170.20">
    <property type="entry name" value="TonB-dependent receptor, beta-barrel domain"/>
    <property type="match status" value="1"/>
</dbReference>
<evidence type="ECO:0000256" key="6">
    <source>
        <dbReference type="ARBA" id="ARBA00023077"/>
    </source>
</evidence>
<evidence type="ECO:0000259" key="12">
    <source>
        <dbReference type="Pfam" id="PF00593"/>
    </source>
</evidence>
<dbReference type="PROSITE" id="PS00430">
    <property type="entry name" value="TONB_DEPENDENT_REC_1"/>
    <property type="match status" value="1"/>
</dbReference>
<dbReference type="SUPFAM" id="SSF56935">
    <property type="entry name" value="Porins"/>
    <property type="match status" value="1"/>
</dbReference>
<keyword evidence="3 9" id="KW-1134">Transmembrane beta strand</keyword>
<dbReference type="PROSITE" id="PS52016">
    <property type="entry name" value="TONB_DEPENDENT_REC_3"/>
    <property type="match status" value="1"/>
</dbReference>
<evidence type="ECO:0000256" key="2">
    <source>
        <dbReference type="ARBA" id="ARBA00022448"/>
    </source>
</evidence>
<comment type="subcellular location">
    <subcellularLocation>
        <location evidence="1 9">Cell outer membrane</location>
        <topology evidence="1 9">Multi-pass membrane protein</topology>
    </subcellularLocation>
</comment>
<keyword evidence="2 9" id="KW-0813">Transport</keyword>
<dbReference type="GO" id="GO:0009279">
    <property type="term" value="C:cell outer membrane"/>
    <property type="evidence" value="ECO:0007669"/>
    <property type="project" value="UniProtKB-SubCell"/>
</dbReference>
<evidence type="ECO:0000256" key="9">
    <source>
        <dbReference type="PROSITE-ProRule" id="PRU01360"/>
    </source>
</evidence>
<evidence type="ECO:0000256" key="4">
    <source>
        <dbReference type="ARBA" id="ARBA00022692"/>
    </source>
</evidence>
<sequence length="620" mass="69158">MRKNTVISLTATLLAANISFAVPAFADSLQTYNLDTMVVTAQRESKRDVDTPASVTTVSQKQLVETGASNLFDALRLQSGVTTYSYGGSQSLGGMNAKILMRGANKGTVVMIDGVPANINETYYLDSIPVESIARVEIVKGAASTLYGSEASTGVINIITKKKMPNTLSLTKGEYGREKAALTLNANKLNFAVALEQSDPMKGYSSNYKQINDLNKKSFTASYKFDDNWSFSHQHNDSKYSYDQYDKTWSKLTEDANYHYIDDFSRLQYKDDSVSANLFYNRSNRRNQTYNVTGSKWTKSDHLRFDTIGLDLQKQITGKFGDVIVGTTVSRDSYKNDITVAKNIKPGTKINEFRTNYAVFAQLSKDLGAGYTATVGARETVVEANKRYNAFTPQFALLKKLDNNSSLYANAAKSFKMPTFTQIYGGGGANFAANPLLEPEEGWTYEFGYKKTSNTSMFKAALYYMDLDTIEYEGKGTSSNPYVTRNMSFKNKGLEMTYEKDFGSKYSYSLGANFCNPMGKNKKGVWERKFAREQYNAGIKYHDAKFNAALTGMFTTDRASGWGDLLPVNFIAGYKFDKSSSVELGVENIFDRNDIVSNPGSATKYYCLPRMVHVTYTYTF</sequence>
<dbReference type="AlphaFoldDB" id="A0A1Q6R3T9"/>
<evidence type="ECO:0000256" key="1">
    <source>
        <dbReference type="ARBA" id="ARBA00004571"/>
    </source>
</evidence>
<proteinExistence type="inferred from homology"/>
<dbReference type="Pfam" id="PF00593">
    <property type="entry name" value="TonB_dep_Rec_b-barrel"/>
    <property type="match status" value="1"/>
</dbReference>
<organism evidence="14 15">
    <name type="scientific">Phascolarctobacterium succinatutens</name>
    <dbReference type="NCBI Taxonomy" id="626940"/>
    <lineage>
        <taxon>Bacteria</taxon>
        <taxon>Bacillati</taxon>
        <taxon>Bacillota</taxon>
        <taxon>Negativicutes</taxon>
        <taxon>Acidaminococcales</taxon>
        <taxon>Acidaminococcaceae</taxon>
        <taxon>Phascolarctobacterium</taxon>
    </lineage>
</organism>
<evidence type="ECO:0000256" key="3">
    <source>
        <dbReference type="ARBA" id="ARBA00022452"/>
    </source>
</evidence>
<comment type="similarity">
    <text evidence="9 10">Belongs to the TonB-dependent receptor family.</text>
</comment>
<dbReference type="PANTHER" id="PTHR30069:SF50">
    <property type="entry name" value="TONB-DEPENDENT RECEPTOR HI_1217-RELATED"/>
    <property type="match status" value="1"/>
</dbReference>
<keyword evidence="7 9" id="KW-0472">Membrane</keyword>
<evidence type="ECO:0000313" key="14">
    <source>
        <dbReference type="EMBL" id="OLA37042.1"/>
    </source>
</evidence>
<dbReference type="Pfam" id="PF07715">
    <property type="entry name" value="Plug"/>
    <property type="match status" value="1"/>
</dbReference>
<feature type="signal peptide" evidence="11">
    <location>
        <begin position="1"/>
        <end position="26"/>
    </location>
</feature>
<dbReference type="InterPro" id="IPR010916">
    <property type="entry name" value="TonB_box_CS"/>
</dbReference>
<dbReference type="EMBL" id="MNTG01000034">
    <property type="protein sequence ID" value="OLA37042.1"/>
    <property type="molecule type" value="Genomic_DNA"/>
</dbReference>
<dbReference type="Gene3D" id="2.170.130.10">
    <property type="entry name" value="TonB-dependent receptor, plug domain"/>
    <property type="match status" value="1"/>
</dbReference>
<dbReference type="GO" id="GO:0015344">
    <property type="term" value="F:siderophore uptake transmembrane transporter activity"/>
    <property type="evidence" value="ECO:0007669"/>
    <property type="project" value="TreeGrafter"/>
</dbReference>
<dbReference type="InterPro" id="IPR037066">
    <property type="entry name" value="Plug_dom_sf"/>
</dbReference>
<evidence type="ECO:0000256" key="7">
    <source>
        <dbReference type="ARBA" id="ARBA00023136"/>
    </source>
</evidence>
<comment type="caution">
    <text evidence="14">The sequence shown here is derived from an EMBL/GenBank/DDBJ whole genome shotgun (WGS) entry which is preliminary data.</text>
</comment>
<gene>
    <name evidence="14" type="ORF">BHW43_07655</name>
</gene>
<feature type="domain" description="TonB-dependent receptor plug" evidence="13">
    <location>
        <begin position="49"/>
        <end position="155"/>
    </location>
</feature>
<protein>
    <recommendedName>
        <fullName evidence="16">TonB-dependent receptor</fullName>
    </recommendedName>
</protein>
<evidence type="ECO:0000313" key="15">
    <source>
        <dbReference type="Proteomes" id="UP000186777"/>
    </source>
</evidence>
<keyword evidence="5 11" id="KW-0732">Signal</keyword>
<keyword evidence="8 9" id="KW-0998">Cell outer membrane</keyword>
<dbReference type="STRING" id="626940.BHW43_07655"/>
<evidence type="ECO:0000256" key="11">
    <source>
        <dbReference type="SAM" id="SignalP"/>
    </source>
</evidence>
<keyword evidence="4 9" id="KW-0812">Transmembrane</keyword>
<evidence type="ECO:0000256" key="5">
    <source>
        <dbReference type="ARBA" id="ARBA00022729"/>
    </source>
</evidence>
<dbReference type="GO" id="GO:0044718">
    <property type="term" value="P:siderophore transmembrane transport"/>
    <property type="evidence" value="ECO:0007669"/>
    <property type="project" value="TreeGrafter"/>
</dbReference>
<dbReference type="InterPro" id="IPR012910">
    <property type="entry name" value="Plug_dom"/>
</dbReference>
<evidence type="ECO:0000259" key="13">
    <source>
        <dbReference type="Pfam" id="PF07715"/>
    </source>
</evidence>
<dbReference type="InterPro" id="IPR036942">
    <property type="entry name" value="Beta-barrel_TonB_sf"/>
</dbReference>
<evidence type="ECO:0000256" key="8">
    <source>
        <dbReference type="ARBA" id="ARBA00023237"/>
    </source>
</evidence>
<feature type="domain" description="TonB-dependent receptor-like beta-barrel" evidence="12">
    <location>
        <begin position="208"/>
        <end position="589"/>
    </location>
</feature>
<dbReference type="InterPro" id="IPR000531">
    <property type="entry name" value="Beta-barrel_TonB"/>
</dbReference>
<evidence type="ECO:0008006" key="16">
    <source>
        <dbReference type="Google" id="ProtNLM"/>
    </source>
</evidence>
<dbReference type="RefSeq" id="WP_303680093.1">
    <property type="nucleotide sequence ID" value="NZ_MNTG01000034.1"/>
</dbReference>
<dbReference type="InterPro" id="IPR039426">
    <property type="entry name" value="TonB-dep_rcpt-like"/>
</dbReference>
<accession>A0A1Q6R3T9</accession>
<dbReference type="Proteomes" id="UP000186777">
    <property type="component" value="Unassembled WGS sequence"/>
</dbReference>
<evidence type="ECO:0000256" key="10">
    <source>
        <dbReference type="RuleBase" id="RU003357"/>
    </source>
</evidence>
<dbReference type="PANTHER" id="PTHR30069">
    <property type="entry name" value="TONB-DEPENDENT OUTER MEMBRANE RECEPTOR"/>
    <property type="match status" value="1"/>
</dbReference>
<reference evidence="14 15" key="1">
    <citation type="journal article" date="2016" name="Nat. Biotechnol.">
        <title>Measurement of bacterial replication rates in microbial communities.</title>
        <authorList>
            <person name="Brown C.T."/>
            <person name="Olm M.R."/>
            <person name="Thomas B.C."/>
            <person name="Banfield J.F."/>
        </authorList>
    </citation>
    <scope>NUCLEOTIDE SEQUENCE [LARGE SCALE GENOMIC DNA]</scope>
    <source>
        <strain evidence="14">46_33</strain>
    </source>
</reference>
<feature type="chain" id="PRO_5013157964" description="TonB-dependent receptor" evidence="11">
    <location>
        <begin position="27"/>
        <end position="620"/>
    </location>
</feature>
<name>A0A1Q6R3T9_9FIRM</name>
<keyword evidence="6 10" id="KW-0798">TonB box</keyword>